<evidence type="ECO:0000313" key="5">
    <source>
        <dbReference type="Proteomes" id="UP001221366"/>
    </source>
</evidence>
<evidence type="ECO:0000256" key="2">
    <source>
        <dbReference type="SAM" id="SignalP"/>
    </source>
</evidence>
<dbReference type="Proteomes" id="UP001221366">
    <property type="component" value="Unassembled WGS sequence"/>
</dbReference>
<gene>
    <name evidence="4" type="ORF">PY092_08870</name>
</gene>
<dbReference type="EMBL" id="JARFVB010000004">
    <property type="protein sequence ID" value="MDF0716256.1"/>
    <property type="molecule type" value="Genomic_DNA"/>
</dbReference>
<accession>A0ABT5XYU3</accession>
<feature type="chain" id="PRO_5047020044" description="DUF6973 domain-containing protein" evidence="2">
    <location>
        <begin position="23"/>
        <end position="481"/>
    </location>
</feature>
<keyword evidence="2" id="KW-0732">Signal</keyword>
<sequence>MKTNFKLLFPSLLVLVLFNACNETFEEQVLLEESQSNEIITVQGEFDEFNELKNLYDKVVVEEIKKNTTDKKGDYNFQIDSTNVIKKSFENDDYYTFSVIRENDIWPNFENLVISNKDEQEPEAYLFVYIPDEAYLERFQENPNTAFSGSIEAKPLDYEKLMSSAGGCINYTTEICNYGGHTDNGLGEGVAGPGCQDTYIVNNTVCFISPNPFDGVGGGGGSSDGGSGGGGGSSNDSDLPLADSDVITKVVVTHEQLHQLNSDLGFVYASPEAYWVRSSANKDKVSQLINFVEANKVNGQIPLEVKSISSNIVTAFINGQVVGFEQDYKGRMSSSERAIFDSMSRFKQLAYLVNAQKATWASEDLYPHSSYNGKGDAFRHAYFNGLNAILLGPILAEDLATAHEDKPAPPNYPNYFKEVQMDLFNNQVGRDKMNWLVDGYDSLTESILEALTNGELRYLSNLQGNGASGRATNQSQLIPTN</sequence>
<name>A0ABT5XYU3_9FLAO</name>
<comment type="caution">
    <text evidence="4">The sequence shown here is derived from an EMBL/GenBank/DDBJ whole genome shotgun (WGS) entry which is preliminary data.</text>
</comment>
<feature type="compositionally biased region" description="Gly residues" evidence="1">
    <location>
        <begin position="217"/>
        <end position="233"/>
    </location>
</feature>
<dbReference type="RefSeq" id="WP_275615495.1">
    <property type="nucleotide sequence ID" value="NZ_JARFVB010000004.1"/>
</dbReference>
<dbReference type="Pfam" id="PF22322">
    <property type="entry name" value="DUF6973"/>
    <property type="match status" value="1"/>
</dbReference>
<evidence type="ECO:0000256" key="1">
    <source>
        <dbReference type="SAM" id="MobiDB-lite"/>
    </source>
</evidence>
<feature type="region of interest" description="Disordered" evidence="1">
    <location>
        <begin position="217"/>
        <end position="238"/>
    </location>
</feature>
<dbReference type="InterPro" id="IPR054246">
    <property type="entry name" value="DUF6973"/>
</dbReference>
<feature type="domain" description="DUF6973" evidence="3">
    <location>
        <begin position="350"/>
        <end position="453"/>
    </location>
</feature>
<evidence type="ECO:0000313" key="4">
    <source>
        <dbReference type="EMBL" id="MDF0716256.1"/>
    </source>
</evidence>
<organism evidence="4 5">
    <name type="scientific">Flagellimonas yonaguniensis</name>
    <dbReference type="NCBI Taxonomy" id="3031325"/>
    <lineage>
        <taxon>Bacteria</taxon>
        <taxon>Pseudomonadati</taxon>
        <taxon>Bacteroidota</taxon>
        <taxon>Flavobacteriia</taxon>
        <taxon>Flavobacteriales</taxon>
        <taxon>Flavobacteriaceae</taxon>
        <taxon>Flagellimonas</taxon>
    </lineage>
</organism>
<evidence type="ECO:0000259" key="3">
    <source>
        <dbReference type="Pfam" id="PF22322"/>
    </source>
</evidence>
<proteinExistence type="predicted"/>
<reference evidence="4 5" key="1">
    <citation type="submission" date="2023-03" db="EMBL/GenBank/DDBJ databases">
        <title>Muricauda XX sp. nov. and Muricauda XXX sp. nov., two novel species isolated from Okinawa Trough.</title>
        <authorList>
            <person name="Cao W."/>
            <person name="Deng X."/>
        </authorList>
    </citation>
    <scope>NUCLEOTIDE SEQUENCE [LARGE SCALE GENOMIC DNA]</scope>
    <source>
        <strain evidence="4 5">334s03</strain>
    </source>
</reference>
<protein>
    <recommendedName>
        <fullName evidence="3">DUF6973 domain-containing protein</fullName>
    </recommendedName>
</protein>
<feature type="signal peptide" evidence="2">
    <location>
        <begin position="1"/>
        <end position="22"/>
    </location>
</feature>
<keyword evidence="5" id="KW-1185">Reference proteome</keyword>